<dbReference type="SUPFAM" id="SSF52540">
    <property type="entry name" value="P-loop containing nucleoside triphosphate hydrolases"/>
    <property type="match status" value="1"/>
</dbReference>
<dbReference type="Pfam" id="PF13500">
    <property type="entry name" value="AAA_26"/>
    <property type="match status" value="1"/>
</dbReference>
<dbReference type="AlphaFoldDB" id="A0A7J2S5C9"/>
<feature type="active site" description="Nucleophile" evidence="2">
    <location>
        <position position="326"/>
    </location>
</feature>
<reference evidence="4" key="1">
    <citation type="journal article" date="2020" name="mSystems">
        <title>Genome- and Community-Level Interaction Insights into Carbon Utilization and Element Cycling Functions of Hydrothermarchaeota in Hydrothermal Sediment.</title>
        <authorList>
            <person name="Zhou Z."/>
            <person name="Liu Y."/>
            <person name="Xu W."/>
            <person name="Pan J."/>
            <person name="Luo Z.H."/>
            <person name="Li M."/>
        </authorList>
    </citation>
    <scope>NUCLEOTIDE SEQUENCE [LARGE SCALE GENOMIC DNA]</scope>
    <source>
        <strain evidence="4">HyVt-386</strain>
    </source>
</reference>
<dbReference type="PANTHER" id="PTHR21343">
    <property type="entry name" value="DETHIOBIOTIN SYNTHETASE"/>
    <property type="match status" value="1"/>
</dbReference>
<comment type="pathway">
    <text evidence="2">Cofactor biosynthesis; adenosylcobalamin biosynthesis.</text>
</comment>
<dbReference type="PANTHER" id="PTHR21343:SF1">
    <property type="entry name" value="COBYRIC ACID SYNTHASE"/>
    <property type="match status" value="1"/>
</dbReference>
<dbReference type="NCBIfam" id="TIGR00313">
    <property type="entry name" value="cobQ"/>
    <property type="match status" value="1"/>
</dbReference>
<dbReference type="CDD" id="cd05389">
    <property type="entry name" value="CobQ_N"/>
    <property type="match status" value="1"/>
</dbReference>
<dbReference type="PROSITE" id="PS51274">
    <property type="entry name" value="GATASE_COBBQ"/>
    <property type="match status" value="1"/>
</dbReference>
<feature type="domain" description="CobB/CobQ-like glutamine amidotransferase" evidence="3">
    <location>
        <begin position="247"/>
        <end position="433"/>
    </location>
</feature>
<gene>
    <name evidence="2" type="primary">cobQ</name>
    <name evidence="4" type="ORF">ENI32_08730</name>
</gene>
<dbReference type="NCBIfam" id="NF001989">
    <property type="entry name" value="PRK00784.1"/>
    <property type="match status" value="1"/>
</dbReference>
<dbReference type="InterPro" id="IPR047045">
    <property type="entry name" value="CobQ_N"/>
</dbReference>
<dbReference type="InterPro" id="IPR027417">
    <property type="entry name" value="P-loop_NTPase"/>
</dbReference>
<dbReference type="InterPro" id="IPR004459">
    <property type="entry name" value="CobQ_synth"/>
</dbReference>
<comment type="function">
    <text evidence="2">Catalyzes amidations at positions B, D, E, and G on adenosylcobyrinic A,C-diamide. NH(2) groups are provided by glutamine, and one molecule of ATP is hydrogenolyzed for each amidation.</text>
</comment>
<feature type="active site" evidence="2">
    <location>
        <position position="427"/>
    </location>
</feature>
<organism evidence="4">
    <name type="scientific">Candidatus Syntropharchaeum butanivorans</name>
    <dbReference type="NCBI Taxonomy" id="1839936"/>
    <lineage>
        <taxon>Archaea</taxon>
        <taxon>Methanobacteriati</taxon>
        <taxon>Methanobacteriota</taxon>
        <taxon>Stenosarchaea group</taxon>
        <taxon>Methanomicrobia</taxon>
        <taxon>Methanosarcinales</taxon>
        <taxon>ANME-2 cluster</taxon>
        <taxon>Candidatus Syntropharchaeum</taxon>
    </lineage>
</organism>
<keyword evidence="1 2" id="KW-0315">Glutamine amidotransferase</keyword>
<dbReference type="GO" id="GO:0015420">
    <property type="term" value="F:ABC-type vitamin B12 transporter activity"/>
    <property type="evidence" value="ECO:0007669"/>
    <property type="project" value="UniProtKB-UniRule"/>
</dbReference>
<dbReference type="SUPFAM" id="SSF52317">
    <property type="entry name" value="Class I glutamine amidotransferase-like"/>
    <property type="match status" value="1"/>
</dbReference>
<dbReference type="Proteomes" id="UP000885936">
    <property type="component" value="Unassembled WGS sequence"/>
</dbReference>
<protein>
    <recommendedName>
        <fullName evidence="2">Probable cobyric acid synthase</fullName>
    </recommendedName>
</protein>
<evidence type="ECO:0000256" key="2">
    <source>
        <dbReference type="HAMAP-Rule" id="MF_00028"/>
    </source>
</evidence>
<proteinExistence type="inferred from homology"/>
<dbReference type="Pfam" id="PF07685">
    <property type="entry name" value="GATase_3"/>
    <property type="match status" value="1"/>
</dbReference>
<dbReference type="InterPro" id="IPR011698">
    <property type="entry name" value="GATase_3"/>
</dbReference>
<keyword evidence="2" id="KW-0169">Cobalamin biosynthesis</keyword>
<dbReference type="Gene3D" id="3.40.50.300">
    <property type="entry name" value="P-loop containing nucleotide triphosphate hydrolases"/>
    <property type="match status" value="1"/>
</dbReference>
<dbReference type="CDD" id="cd01750">
    <property type="entry name" value="GATase1_CobQ"/>
    <property type="match status" value="1"/>
</dbReference>
<dbReference type="InterPro" id="IPR033949">
    <property type="entry name" value="CobQ_GATase1"/>
</dbReference>
<evidence type="ECO:0000256" key="1">
    <source>
        <dbReference type="ARBA" id="ARBA00022962"/>
    </source>
</evidence>
<dbReference type="GO" id="GO:0003824">
    <property type="term" value="F:catalytic activity"/>
    <property type="evidence" value="ECO:0007669"/>
    <property type="project" value="InterPro"/>
</dbReference>
<evidence type="ECO:0000313" key="4">
    <source>
        <dbReference type="EMBL" id="HEC57929.1"/>
    </source>
</evidence>
<dbReference type="Gene3D" id="3.40.50.880">
    <property type="match status" value="1"/>
</dbReference>
<evidence type="ECO:0000259" key="3">
    <source>
        <dbReference type="Pfam" id="PF07685"/>
    </source>
</evidence>
<sequence>MKALMVQGTSSHAGKTILVAALCRILSDMGYRVTPFKSQNMSLNSYVTDGGEIAYAEAVQAWAAREEPRVDMNPILLKPKGEGISQVIVHGKPYKDLNVRDYYDFAEKEGIKAVKESYERLSKEYDLCIIEGAGSPAEINIRHDISNMRIARMADAPVILIADIERGGVFASIIGTIDLLGEESRRVAGTVINKFRGDPSLLDPGIEYLEKRTGIPNLGVIPYVRIDVPVEDSVSIDQLVSYGGVVDIAVIRLPYVSVFTDIEPLLMEEGVGVRWVSRCEELGSPDLVIIPGSKNTIHDMAFLNQSGIADRIRDLAADGIGIIGICGGYQMLGDEIIDYGIEGGPDERRVEGLGLLRLKTEFKRYNKIVRRVRAKISDRGGMLRGGEVTGYEIHMGVTGGDEEVAFMADCPLGHVNREGNVIGTYIHGVFDETSFRGSVLDHLFEIKGALPSEHPDLNRFREEGFKKLAEVMRKHLDLDRVLEILGVG</sequence>
<comment type="similarity">
    <text evidence="2">Belongs to the CobB/CobQ family. CobQ subfamily.</text>
</comment>
<dbReference type="InterPro" id="IPR029062">
    <property type="entry name" value="Class_I_gatase-like"/>
</dbReference>
<dbReference type="GO" id="GO:0009236">
    <property type="term" value="P:cobalamin biosynthetic process"/>
    <property type="evidence" value="ECO:0007669"/>
    <property type="project" value="UniProtKB-UniRule"/>
</dbReference>
<name>A0A7J2S5C9_9EURY</name>
<dbReference type="EMBL" id="DRIE01000141">
    <property type="protein sequence ID" value="HEC57929.1"/>
    <property type="molecule type" value="Genomic_DNA"/>
</dbReference>
<dbReference type="UniPathway" id="UPA00148"/>
<dbReference type="HAMAP" id="MF_00028">
    <property type="entry name" value="CobQ"/>
    <property type="match status" value="1"/>
</dbReference>
<comment type="caution">
    <text evidence="4">The sequence shown here is derived from an EMBL/GenBank/DDBJ whole genome shotgun (WGS) entry which is preliminary data.</text>
</comment>
<accession>A0A7J2S5C9</accession>